<sequence>MLGVRSINNLKGVHPDLVKVVKRAIQISECDFTVIEGVRTATRQAQLVKQGASQTKNSRHLTGHAVDLGAWVNGTVTWDWKYYYQIEKAMKQAAKELDIPIEWGGDWKTFKDGPHFQLPWGYK</sequence>
<name>A0ABX1UY10_9GAMM</name>
<dbReference type="InterPro" id="IPR009045">
    <property type="entry name" value="Zn_M74/Hedgehog-like"/>
</dbReference>
<evidence type="ECO:0000313" key="2">
    <source>
        <dbReference type="EMBL" id="NNH86266.1"/>
    </source>
</evidence>
<comment type="caution">
    <text evidence="2">The sequence shown here is derived from an EMBL/GenBank/DDBJ whole genome shotgun (WGS) entry which is preliminary data.</text>
</comment>
<accession>A0ABX1UY10</accession>
<keyword evidence="3" id="KW-1185">Reference proteome</keyword>
<gene>
    <name evidence="2" type="ORF">HLH13_00770</name>
</gene>
<evidence type="ECO:0000259" key="1">
    <source>
        <dbReference type="Pfam" id="PF13539"/>
    </source>
</evidence>
<dbReference type="CDD" id="cd14845">
    <property type="entry name" value="L-Ala-D-Glu_peptidase_like"/>
    <property type="match status" value="1"/>
</dbReference>
<dbReference type="Pfam" id="PF13539">
    <property type="entry name" value="Peptidase_M15_4"/>
    <property type="match status" value="1"/>
</dbReference>
<organism evidence="2 3">
    <name type="scientific">Acinetobacter terrae</name>
    <dbReference type="NCBI Taxonomy" id="2731247"/>
    <lineage>
        <taxon>Bacteria</taxon>
        <taxon>Pseudomonadati</taxon>
        <taxon>Pseudomonadota</taxon>
        <taxon>Gammaproteobacteria</taxon>
        <taxon>Moraxellales</taxon>
        <taxon>Moraxellaceae</taxon>
        <taxon>Acinetobacter</taxon>
        <taxon>Acinetobacter Taxon 24</taxon>
    </lineage>
</organism>
<dbReference type="InterPro" id="IPR039561">
    <property type="entry name" value="Peptidase_M15C"/>
</dbReference>
<dbReference type="SUPFAM" id="SSF55166">
    <property type="entry name" value="Hedgehog/DD-peptidase"/>
    <property type="match status" value="1"/>
</dbReference>
<dbReference type="EMBL" id="JABERG010000001">
    <property type="protein sequence ID" value="NNH86266.1"/>
    <property type="molecule type" value="Genomic_DNA"/>
</dbReference>
<dbReference type="Gene3D" id="3.30.1380.10">
    <property type="match status" value="1"/>
</dbReference>
<reference evidence="2 3" key="1">
    <citation type="submission" date="2020-04" db="EMBL/GenBank/DDBJ databases">
        <title>Acinetobacter Taxon 24.</title>
        <authorList>
            <person name="Nemec A."/>
            <person name="Radolfova-Krizova L."/>
            <person name="Higgins P.G."/>
            <person name="Spanelova P."/>
        </authorList>
    </citation>
    <scope>NUCLEOTIDE SEQUENCE [LARGE SCALE GENOMIC DNA]</scope>
    <source>
        <strain evidence="2 3">ANC 4279</strain>
    </source>
</reference>
<proteinExistence type="predicted"/>
<evidence type="ECO:0000313" key="3">
    <source>
        <dbReference type="Proteomes" id="UP000546536"/>
    </source>
</evidence>
<dbReference type="Proteomes" id="UP000546536">
    <property type="component" value="Unassembled WGS sequence"/>
</dbReference>
<feature type="domain" description="Peptidase M15C" evidence="1">
    <location>
        <begin position="53"/>
        <end position="118"/>
    </location>
</feature>
<protein>
    <submittedName>
        <fullName evidence="2">M15 family metallopeptidase</fullName>
    </submittedName>
</protein>